<feature type="transmembrane region" description="Helical" evidence="1">
    <location>
        <begin position="99"/>
        <end position="118"/>
    </location>
</feature>
<evidence type="ECO:0000256" key="1">
    <source>
        <dbReference type="SAM" id="Phobius"/>
    </source>
</evidence>
<evidence type="ECO:0000313" key="2">
    <source>
        <dbReference type="EMBL" id="MDE1466045.1"/>
    </source>
</evidence>
<dbReference type="RefSeq" id="WP_274692340.1">
    <property type="nucleotide sequence ID" value="NZ_JAPMOU010000127.1"/>
</dbReference>
<feature type="transmembrane region" description="Helical" evidence="1">
    <location>
        <begin position="130"/>
        <end position="150"/>
    </location>
</feature>
<organism evidence="2 3">
    <name type="scientific">Spartinivicinus poritis</name>
    <dbReference type="NCBI Taxonomy" id="2994640"/>
    <lineage>
        <taxon>Bacteria</taxon>
        <taxon>Pseudomonadati</taxon>
        <taxon>Pseudomonadota</taxon>
        <taxon>Gammaproteobacteria</taxon>
        <taxon>Oceanospirillales</taxon>
        <taxon>Zooshikellaceae</taxon>
        <taxon>Spartinivicinus</taxon>
    </lineage>
</organism>
<feature type="transmembrane region" description="Helical" evidence="1">
    <location>
        <begin position="7"/>
        <end position="27"/>
    </location>
</feature>
<keyword evidence="1" id="KW-1133">Transmembrane helix</keyword>
<comment type="caution">
    <text evidence="2">The sequence shown here is derived from an EMBL/GenBank/DDBJ whole genome shotgun (WGS) entry which is preliminary data.</text>
</comment>
<keyword evidence="1" id="KW-0472">Membrane</keyword>
<dbReference type="Proteomes" id="UP001528823">
    <property type="component" value="Unassembled WGS sequence"/>
</dbReference>
<keyword evidence="1" id="KW-0812">Transmembrane</keyword>
<dbReference type="EMBL" id="JAPMOU010000127">
    <property type="protein sequence ID" value="MDE1466045.1"/>
    <property type="molecule type" value="Genomic_DNA"/>
</dbReference>
<gene>
    <name evidence="2" type="ORF">ORQ98_29250</name>
</gene>
<evidence type="ECO:0000313" key="3">
    <source>
        <dbReference type="Proteomes" id="UP001528823"/>
    </source>
</evidence>
<accession>A0ABT5UI22</accession>
<sequence length="290" mass="33560">MTKKYYSVSPVSFVLLSIFTLGIYEIYWAYKNWVYIKERDQSSIWPFWRAIFAPIWYYSLLSDLAKHSSTASTKSAITRLFLAVSYFITSALWKLDDPYWLLSFLSFFPLLPAVLSIPMSKDPKVNKSHLMFWGMPAFLLGLPIFIFSVLSSINYFPSTSIISGNKMWDKDIEFLRKEKLLKNDEEIIYFYSAGLLSIAEDGQFISNCCIVSYSQNTEDSTLSGYYAYYENIKDISVTWSSSPVDDTVVTIYENDGSEFEAWLSSENKGDKIFVEELKKRWKASKNSDQT</sequence>
<reference evidence="2 3" key="1">
    <citation type="submission" date="2022-11" db="EMBL/GenBank/DDBJ databases">
        <title>Spartinivicinus poritis sp. nov., isolated from scleractinian coral Porites lutea.</title>
        <authorList>
            <person name="Zhang G."/>
            <person name="Cai L."/>
            <person name="Wei Q."/>
        </authorList>
    </citation>
    <scope>NUCLEOTIDE SEQUENCE [LARGE SCALE GENOMIC DNA]</scope>
    <source>
        <strain evidence="2 3">A2-2</strain>
    </source>
</reference>
<keyword evidence="3" id="KW-1185">Reference proteome</keyword>
<name>A0ABT5UI22_9GAMM</name>
<protein>
    <submittedName>
        <fullName evidence="2">DUF4234 domain-containing protein</fullName>
    </submittedName>
</protein>
<feature type="transmembrane region" description="Helical" evidence="1">
    <location>
        <begin position="47"/>
        <end position="64"/>
    </location>
</feature>
<proteinExistence type="predicted"/>
<feature type="transmembrane region" description="Helical" evidence="1">
    <location>
        <begin position="76"/>
        <end position="93"/>
    </location>
</feature>